<dbReference type="Gene3D" id="3.40.50.720">
    <property type="entry name" value="NAD(P)-binding Rossmann-like Domain"/>
    <property type="match status" value="1"/>
</dbReference>
<name>A0A1W2HAG5_9BACT</name>
<dbReference type="EMBL" id="LT838813">
    <property type="protein sequence ID" value="SMD45722.1"/>
    <property type="molecule type" value="Genomic_DNA"/>
</dbReference>
<dbReference type="InterPro" id="IPR036291">
    <property type="entry name" value="NAD(P)-bd_dom_sf"/>
</dbReference>
<feature type="domain" description="NAD-dependent epimerase/dehydratase" evidence="1">
    <location>
        <begin position="9"/>
        <end position="217"/>
    </location>
</feature>
<dbReference type="InterPro" id="IPR050177">
    <property type="entry name" value="Lipid_A_modif_metabolic_enz"/>
</dbReference>
<keyword evidence="3" id="KW-1185">Reference proteome</keyword>
<dbReference type="STRING" id="758820.SAMN00777080_4383"/>
<protein>
    <submittedName>
        <fullName evidence="2">Nucleoside-diphosphate-sugar epimerase</fullName>
    </submittedName>
</protein>
<evidence type="ECO:0000313" key="3">
    <source>
        <dbReference type="Proteomes" id="UP000192333"/>
    </source>
</evidence>
<dbReference type="SUPFAM" id="SSF51735">
    <property type="entry name" value="NAD(P)-binding Rossmann-fold domains"/>
    <property type="match status" value="1"/>
</dbReference>
<dbReference type="AlphaFoldDB" id="A0A1W2HAG5"/>
<evidence type="ECO:0000313" key="2">
    <source>
        <dbReference type="EMBL" id="SMD45722.1"/>
    </source>
</evidence>
<organism evidence="2 3">
    <name type="scientific">Aquiflexum balticum DSM 16537</name>
    <dbReference type="NCBI Taxonomy" id="758820"/>
    <lineage>
        <taxon>Bacteria</taxon>
        <taxon>Pseudomonadati</taxon>
        <taxon>Bacteroidota</taxon>
        <taxon>Cytophagia</taxon>
        <taxon>Cytophagales</taxon>
        <taxon>Cyclobacteriaceae</taxon>
        <taxon>Aquiflexum</taxon>
    </lineage>
</organism>
<gene>
    <name evidence="2" type="ORF">SAMN00777080_4383</name>
</gene>
<dbReference type="OrthoDB" id="112777at2"/>
<dbReference type="RefSeq" id="WP_084122696.1">
    <property type="nucleotide sequence ID" value="NZ_LT838813.1"/>
</dbReference>
<proteinExistence type="predicted"/>
<dbReference type="Proteomes" id="UP000192333">
    <property type="component" value="Chromosome I"/>
</dbReference>
<dbReference type="InterPro" id="IPR001509">
    <property type="entry name" value="Epimerase_deHydtase"/>
</dbReference>
<sequence>MANSTLHTILGSTGNIGTFLAKDLTAYTDNIRLVSRNPSKINPKDQLMKADLLHRGEVDEAVKDSDIVYLVSGITYKTKIWQEQWPIIMGNTIEACKKHGAKLVFFDNMYCYDPSYVRHLTEETPVNPQSKKGKVRAKIAQMILDEISSGQLTAMIVRAADFYGPGAKLSFLNESVINRMKAGKTAQWLYAGDKKHSFTYIPDAAYATAFLAQQKDTWNQVWHLPTSKAYPTGQEVVKILAKHLGVEPKLQILSPFMLNLVSLFIPVLKEVKELRYQLDQDYCFDSSKIEKAFGLKAIDLEEGLRKCLE</sequence>
<accession>A0A1W2HAG5</accession>
<dbReference type="Pfam" id="PF01370">
    <property type="entry name" value="Epimerase"/>
    <property type="match status" value="1"/>
</dbReference>
<evidence type="ECO:0000259" key="1">
    <source>
        <dbReference type="Pfam" id="PF01370"/>
    </source>
</evidence>
<dbReference type="PANTHER" id="PTHR43245:SF13">
    <property type="entry name" value="UDP-D-APIOSE_UDP-D-XYLOSE SYNTHASE 2"/>
    <property type="match status" value="1"/>
</dbReference>
<dbReference type="PANTHER" id="PTHR43245">
    <property type="entry name" value="BIFUNCTIONAL POLYMYXIN RESISTANCE PROTEIN ARNA"/>
    <property type="match status" value="1"/>
</dbReference>
<reference evidence="3" key="1">
    <citation type="submission" date="2017-04" db="EMBL/GenBank/DDBJ databases">
        <authorList>
            <person name="Varghese N."/>
            <person name="Submissions S."/>
        </authorList>
    </citation>
    <scope>NUCLEOTIDE SEQUENCE [LARGE SCALE GENOMIC DNA]</scope>
    <source>
        <strain evidence="3">DSM 16537</strain>
    </source>
</reference>